<protein>
    <submittedName>
        <fullName evidence="2">Uncharacterized protein</fullName>
    </submittedName>
</protein>
<organism evidence="2 3">
    <name type="scientific">Brassica cretica</name>
    <name type="common">Mustard</name>
    <dbReference type="NCBI Taxonomy" id="69181"/>
    <lineage>
        <taxon>Eukaryota</taxon>
        <taxon>Viridiplantae</taxon>
        <taxon>Streptophyta</taxon>
        <taxon>Embryophyta</taxon>
        <taxon>Tracheophyta</taxon>
        <taxon>Spermatophyta</taxon>
        <taxon>Magnoliopsida</taxon>
        <taxon>eudicotyledons</taxon>
        <taxon>Gunneridae</taxon>
        <taxon>Pentapetalae</taxon>
        <taxon>rosids</taxon>
        <taxon>malvids</taxon>
        <taxon>Brassicales</taxon>
        <taxon>Brassicaceae</taxon>
        <taxon>Brassiceae</taxon>
        <taxon>Brassica</taxon>
    </lineage>
</organism>
<name>A0A8S9QV38_BRACR</name>
<gene>
    <name evidence="2" type="ORF">F2Q69_00015302</name>
</gene>
<dbReference type="GO" id="GO:0006355">
    <property type="term" value="P:regulation of DNA-templated transcription"/>
    <property type="evidence" value="ECO:0007669"/>
    <property type="project" value="InterPro"/>
</dbReference>
<reference evidence="2" key="1">
    <citation type="submission" date="2019-12" db="EMBL/GenBank/DDBJ databases">
        <title>Genome sequencing and annotation of Brassica cretica.</title>
        <authorList>
            <person name="Studholme D.J."/>
            <person name="Sarris P."/>
        </authorList>
    </citation>
    <scope>NUCLEOTIDE SEQUENCE</scope>
    <source>
        <strain evidence="2">PFS-109/04</strain>
        <tissue evidence="2">Leaf</tissue>
    </source>
</reference>
<dbReference type="PANTHER" id="PTHR33334:SF5">
    <property type="entry name" value="PROTEIN LNK2"/>
    <property type="match status" value="1"/>
</dbReference>
<feature type="compositionally biased region" description="Basic and acidic residues" evidence="1">
    <location>
        <begin position="44"/>
        <end position="55"/>
    </location>
</feature>
<dbReference type="GO" id="GO:0007623">
    <property type="term" value="P:circadian rhythm"/>
    <property type="evidence" value="ECO:0007669"/>
    <property type="project" value="InterPro"/>
</dbReference>
<evidence type="ECO:0000313" key="3">
    <source>
        <dbReference type="Proteomes" id="UP000712600"/>
    </source>
</evidence>
<feature type="region of interest" description="Disordered" evidence="1">
    <location>
        <begin position="161"/>
        <end position="182"/>
    </location>
</feature>
<accession>A0A8S9QV38</accession>
<dbReference type="InterPro" id="IPR039928">
    <property type="entry name" value="LNK"/>
</dbReference>
<dbReference type="AlphaFoldDB" id="A0A8S9QV38"/>
<dbReference type="PANTHER" id="PTHR33334">
    <property type="entry name" value="PROTEIN LNK1"/>
    <property type="match status" value="1"/>
</dbReference>
<evidence type="ECO:0000256" key="1">
    <source>
        <dbReference type="SAM" id="MobiDB-lite"/>
    </source>
</evidence>
<feature type="region of interest" description="Disordered" evidence="1">
    <location>
        <begin position="356"/>
        <end position="381"/>
    </location>
</feature>
<comment type="caution">
    <text evidence="2">The sequence shown here is derived from an EMBL/GenBank/DDBJ whole genome shotgun (WGS) entry which is preliminary data.</text>
</comment>
<evidence type="ECO:0000313" key="2">
    <source>
        <dbReference type="EMBL" id="KAF3556764.1"/>
    </source>
</evidence>
<proteinExistence type="predicted"/>
<feature type="region of interest" description="Disordered" evidence="1">
    <location>
        <begin position="40"/>
        <end position="74"/>
    </location>
</feature>
<sequence length="391" mass="43459">MAKSHKRGGASNQPKEEIQDVGVCKATILCLLNHEVNKLKRKQRSEESRTVKTVEQKITGTKNDLHDSDPGSSSGYIVGPDVFHSTDESKKQGDFEEYGWANTGTFDDLIECSDGSLSGADELWSSSIDVSNSPSKPLPSILDSQDLSLGTEFEKQENQQFPFTEKANGPSSQSVPSVRVTPKSVKYHEHKGQISLEVSYMATCGFGNHTNPYSTVPVISASQYSDVKNQLMHPSYNPATAATSVNMETWAQTANEGNACHSETTTSILFWIWKQGLVYVIPYLLRLADSSFQRHLTSDTSYSNKTIQVIPEEKSRHRYARMLDTETVTNPTERTVAHLLFHRPFDMSVAKHIEGPESLSSSKMGTEGKGNSRKCSTRESKRKIYTQVHLL</sequence>
<dbReference type="EMBL" id="QGKX02000996">
    <property type="protein sequence ID" value="KAF3556764.1"/>
    <property type="molecule type" value="Genomic_DNA"/>
</dbReference>
<dbReference type="Proteomes" id="UP000712600">
    <property type="component" value="Unassembled WGS sequence"/>
</dbReference>